<protein>
    <submittedName>
        <fullName evidence="1">Uncharacterized protein</fullName>
    </submittedName>
</protein>
<reference evidence="1 2" key="1">
    <citation type="submission" date="2018-09" db="EMBL/GenBank/DDBJ databases">
        <title>Genomic investigation of the strawberry pathogen Phytophthora fragariae indicates pathogenicity is determined by transcriptional variation in three key races.</title>
        <authorList>
            <person name="Adams T.M."/>
            <person name="Armitage A.D."/>
            <person name="Sobczyk M.K."/>
            <person name="Bates H.J."/>
            <person name="Dunwell J.M."/>
            <person name="Nellist C.F."/>
            <person name="Harrison R.J."/>
        </authorList>
    </citation>
    <scope>NUCLEOTIDE SEQUENCE [LARGE SCALE GENOMIC DNA]</scope>
    <source>
        <strain evidence="1 2">SCRP324</strain>
    </source>
</reference>
<comment type="caution">
    <text evidence="1">The sequence shown here is derived from an EMBL/GenBank/DDBJ whole genome shotgun (WGS) entry which is preliminary data.</text>
</comment>
<dbReference type="EMBL" id="QXFU01011544">
    <property type="protein sequence ID" value="KAE8952423.1"/>
    <property type="molecule type" value="Genomic_DNA"/>
</dbReference>
<feature type="non-terminal residue" evidence="1">
    <location>
        <position position="1"/>
    </location>
</feature>
<gene>
    <name evidence="1" type="ORF">PR002_g32681</name>
</gene>
<evidence type="ECO:0000313" key="1">
    <source>
        <dbReference type="EMBL" id="KAE8952423.1"/>
    </source>
</evidence>
<sequence>PNSRVFRVLTR</sequence>
<evidence type="ECO:0000313" key="2">
    <source>
        <dbReference type="Proteomes" id="UP000435112"/>
    </source>
</evidence>
<accession>A0A6A3G645</accession>
<organism evidence="1 2">
    <name type="scientific">Phytophthora rubi</name>
    <dbReference type="NCBI Taxonomy" id="129364"/>
    <lineage>
        <taxon>Eukaryota</taxon>
        <taxon>Sar</taxon>
        <taxon>Stramenopiles</taxon>
        <taxon>Oomycota</taxon>
        <taxon>Peronosporomycetes</taxon>
        <taxon>Peronosporales</taxon>
        <taxon>Peronosporaceae</taxon>
        <taxon>Phytophthora</taxon>
    </lineage>
</organism>
<name>A0A6A3G645_9STRA</name>
<dbReference type="Proteomes" id="UP000435112">
    <property type="component" value="Unassembled WGS sequence"/>
</dbReference>
<proteinExistence type="predicted"/>